<dbReference type="OrthoDB" id="6117203at2759"/>
<accession>A0A6J8B2D5</accession>
<proteinExistence type="predicted"/>
<dbReference type="EMBL" id="CACVKT020002309">
    <property type="protein sequence ID" value="CAC5377324.1"/>
    <property type="molecule type" value="Genomic_DNA"/>
</dbReference>
<evidence type="ECO:0000313" key="2">
    <source>
        <dbReference type="EMBL" id="CAC5377324.1"/>
    </source>
</evidence>
<organism evidence="2 3">
    <name type="scientific">Mytilus coruscus</name>
    <name type="common">Sea mussel</name>
    <dbReference type="NCBI Taxonomy" id="42192"/>
    <lineage>
        <taxon>Eukaryota</taxon>
        <taxon>Metazoa</taxon>
        <taxon>Spiralia</taxon>
        <taxon>Lophotrochozoa</taxon>
        <taxon>Mollusca</taxon>
        <taxon>Bivalvia</taxon>
        <taxon>Autobranchia</taxon>
        <taxon>Pteriomorphia</taxon>
        <taxon>Mytilida</taxon>
        <taxon>Mytiloidea</taxon>
        <taxon>Mytilidae</taxon>
        <taxon>Mytilinae</taxon>
        <taxon>Mytilus</taxon>
    </lineage>
</organism>
<dbReference type="AlphaFoldDB" id="A0A6J8B2D5"/>
<name>A0A6J8B2D5_MYTCO</name>
<dbReference type="InterPro" id="IPR035076">
    <property type="entry name" value="Toxin/TOLIP"/>
</dbReference>
<dbReference type="Pfam" id="PF00087">
    <property type="entry name" value="Toxin_TOLIP"/>
    <property type="match status" value="1"/>
</dbReference>
<protein>
    <recommendedName>
        <fullName evidence="1">Snake toxin/toxin-like domain-containing protein</fullName>
    </recommendedName>
</protein>
<reference evidence="2 3" key="1">
    <citation type="submission" date="2020-06" db="EMBL/GenBank/DDBJ databases">
        <authorList>
            <person name="Li R."/>
            <person name="Bekaert M."/>
        </authorList>
    </citation>
    <scope>NUCLEOTIDE SEQUENCE [LARGE SCALE GENOMIC DNA]</scope>
    <source>
        <strain evidence="3">wild</strain>
    </source>
</reference>
<keyword evidence="3" id="KW-1185">Reference proteome</keyword>
<sequence>MEMADSHSIETKTGGFFFNDSIIDQISHCRYVKLHYWVEEVILYCVINVVIQTSVILKVVMNRKCSVVEKRDFNEKVLFQFGCKSDSECAFIQNPNNCNKCCTGPFCNYKCSSGSSSIGSLQTPSTTLKWNIVPVMQKTTPTYLEPAYSKNITSCFSCKDISSPADCTEFTHCGEHEQCYIQQSVTSDGNVIFSGDCSPKTSCYPLNSNQLSTVICHECCKTDFCNVNGCGRTVPLSDESHFCVTCQGVKRPEDCKKVSRCTTDQICMIEQSHDLNGQITLNMGCIRKDMCSSIPSSQCSGCCKGAYCNTNCQTFTQHRSQQLFTHPPTSIMTPLPVQTTTQIRSFVKCYSCEFVIQLSECQTMTNCNPGEICQLKEFTGSNGLVAYRMKCANEKVT</sequence>
<feature type="domain" description="Snake toxin/toxin-like" evidence="1">
    <location>
        <begin position="154"/>
        <end position="226"/>
    </location>
</feature>
<gene>
    <name evidence="2" type="ORF">MCOR_13645</name>
</gene>
<evidence type="ECO:0000259" key="1">
    <source>
        <dbReference type="Pfam" id="PF00087"/>
    </source>
</evidence>
<dbReference type="Proteomes" id="UP000507470">
    <property type="component" value="Unassembled WGS sequence"/>
</dbReference>
<evidence type="ECO:0000313" key="3">
    <source>
        <dbReference type="Proteomes" id="UP000507470"/>
    </source>
</evidence>